<accession>A0AAE0Z4F6</accession>
<dbReference type="PANTHER" id="PTHR10680">
    <property type="entry name" value="PEPTIDYL-GLYCINE ALPHA-AMIDATING MONOOXYGENASE"/>
    <property type="match status" value="1"/>
</dbReference>
<keyword evidence="1" id="KW-0732">Signal</keyword>
<comment type="caution">
    <text evidence="5">The sequence shown here is derived from an EMBL/GenBank/DDBJ whole genome shotgun (WGS) entry which is preliminary data.</text>
</comment>
<dbReference type="GO" id="GO:0005576">
    <property type="term" value="C:extracellular region"/>
    <property type="evidence" value="ECO:0007669"/>
    <property type="project" value="TreeGrafter"/>
</dbReference>
<evidence type="ECO:0008006" key="7">
    <source>
        <dbReference type="Google" id="ProtNLM"/>
    </source>
</evidence>
<dbReference type="InterPro" id="IPR001258">
    <property type="entry name" value="NHL_repeat"/>
</dbReference>
<dbReference type="PROSITE" id="PS51125">
    <property type="entry name" value="NHL"/>
    <property type="match status" value="2"/>
</dbReference>
<sequence length="504" mass="55788">MLLSNLQALGERNTEIFCLSLISLSLQTIGQFRVTYVSKKPRARHHNPGSLIDLISLLRVATLIEFRLREASVLDLNRGCSWNLFLAVNFRALAVFFKCVSATQRKVVTQAENKSKVTGLRPAVKMLPLLLIAGLLEVSVLASPQYLNPDSWSPQQMEAFLDQYSQGVAEGPEQDINFSTDHLGLGTVTAVAVDSNGDLFIFHRANRPWNYGGTFVNGNVLSQDARTPIASDTILKVNPDDARLITSFGKDFFNVPHGLEVDNNDNIWVTDVGRHQVFRFPKNATTPDLTLGEKFVPGSDESHFCKPTDVAVASTGEFFVSDGYCNSRVLKFSKEGKLITQWGSPWNGGRLSPFNLNIPHSLALIENLDLVCVADREDQRALCYNAGLPKGNGLKAGSFNRTLIPQGDIGRVFAIYYNSADNTVIASSDGQVQYPDRAATYSVAGVQTDEWANITPMSARRGASLIHDLCASRDGRHFFLADLPQQRVLRYTMTERPVFIPRFK</sequence>
<evidence type="ECO:0000256" key="3">
    <source>
        <dbReference type="ARBA" id="ARBA00023180"/>
    </source>
</evidence>
<dbReference type="CDD" id="cd14958">
    <property type="entry name" value="NHL_PAL_like"/>
    <property type="match status" value="1"/>
</dbReference>
<proteinExistence type="predicted"/>
<feature type="repeat" description="NHL" evidence="4">
    <location>
        <begin position="245"/>
        <end position="283"/>
    </location>
</feature>
<keyword evidence="6" id="KW-1185">Reference proteome</keyword>
<dbReference type="Gene3D" id="2.120.10.30">
    <property type="entry name" value="TolB, C-terminal domain"/>
    <property type="match status" value="1"/>
</dbReference>
<evidence type="ECO:0000256" key="4">
    <source>
        <dbReference type="PROSITE-ProRule" id="PRU00504"/>
    </source>
</evidence>
<evidence type="ECO:0000256" key="2">
    <source>
        <dbReference type="ARBA" id="ARBA00022737"/>
    </source>
</evidence>
<evidence type="ECO:0000313" key="5">
    <source>
        <dbReference type="EMBL" id="KAK3762460.1"/>
    </source>
</evidence>
<reference evidence="5" key="1">
    <citation type="journal article" date="2023" name="G3 (Bethesda)">
        <title>A reference genome for the long-term kleptoplast-retaining sea slug Elysia crispata morphotype clarki.</title>
        <authorList>
            <person name="Eastman K.E."/>
            <person name="Pendleton A.L."/>
            <person name="Shaikh M.A."/>
            <person name="Suttiyut T."/>
            <person name="Ogas R."/>
            <person name="Tomko P."/>
            <person name="Gavelis G."/>
            <person name="Widhalm J.R."/>
            <person name="Wisecaver J.H."/>
        </authorList>
    </citation>
    <scope>NUCLEOTIDE SEQUENCE</scope>
    <source>
        <strain evidence="5">ECLA1</strain>
    </source>
</reference>
<evidence type="ECO:0000313" key="6">
    <source>
        <dbReference type="Proteomes" id="UP001283361"/>
    </source>
</evidence>
<protein>
    <recommendedName>
        <fullName evidence="7">Peptidylamidoglycolate lyase</fullName>
    </recommendedName>
</protein>
<dbReference type="PANTHER" id="PTHR10680:SF14">
    <property type="entry name" value="PEPTIDYL-GLYCINE ALPHA-AMIDATING MONOOXYGENASE"/>
    <property type="match status" value="1"/>
</dbReference>
<feature type="repeat" description="NHL" evidence="4">
    <location>
        <begin position="296"/>
        <end position="335"/>
    </location>
</feature>
<evidence type="ECO:0000256" key="1">
    <source>
        <dbReference type="ARBA" id="ARBA00022729"/>
    </source>
</evidence>
<name>A0AAE0Z4F6_9GAST</name>
<organism evidence="5 6">
    <name type="scientific">Elysia crispata</name>
    <name type="common">lettuce slug</name>
    <dbReference type="NCBI Taxonomy" id="231223"/>
    <lineage>
        <taxon>Eukaryota</taxon>
        <taxon>Metazoa</taxon>
        <taxon>Spiralia</taxon>
        <taxon>Lophotrochozoa</taxon>
        <taxon>Mollusca</taxon>
        <taxon>Gastropoda</taxon>
        <taxon>Heterobranchia</taxon>
        <taxon>Euthyneura</taxon>
        <taxon>Panpulmonata</taxon>
        <taxon>Sacoglossa</taxon>
        <taxon>Placobranchoidea</taxon>
        <taxon>Plakobranchidae</taxon>
        <taxon>Elysia</taxon>
    </lineage>
</organism>
<dbReference type="SUPFAM" id="SSF101898">
    <property type="entry name" value="NHL repeat"/>
    <property type="match status" value="1"/>
</dbReference>
<keyword evidence="2" id="KW-0677">Repeat</keyword>
<dbReference type="Pfam" id="PF01436">
    <property type="entry name" value="NHL"/>
    <property type="match status" value="2"/>
</dbReference>
<dbReference type="InterPro" id="IPR011042">
    <property type="entry name" value="6-blade_b-propeller_TolB-like"/>
</dbReference>
<dbReference type="Proteomes" id="UP001283361">
    <property type="component" value="Unassembled WGS sequence"/>
</dbReference>
<dbReference type="AlphaFoldDB" id="A0AAE0Z4F6"/>
<gene>
    <name evidence="5" type="ORF">RRG08_009848</name>
</gene>
<keyword evidence="3" id="KW-0325">Glycoprotein</keyword>
<dbReference type="EMBL" id="JAWDGP010004710">
    <property type="protein sequence ID" value="KAK3762460.1"/>
    <property type="molecule type" value="Genomic_DNA"/>
</dbReference>